<dbReference type="PANTHER" id="PTHR33103">
    <property type="entry name" value="OS01G0153900 PROTEIN"/>
    <property type="match status" value="1"/>
</dbReference>
<keyword evidence="2" id="KW-1185">Reference proteome</keyword>
<dbReference type="InterPro" id="IPR007750">
    <property type="entry name" value="DUF674"/>
</dbReference>
<accession>A0A392QMM1</accession>
<organism evidence="1 2">
    <name type="scientific">Trifolium medium</name>
    <dbReference type="NCBI Taxonomy" id="97028"/>
    <lineage>
        <taxon>Eukaryota</taxon>
        <taxon>Viridiplantae</taxon>
        <taxon>Streptophyta</taxon>
        <taxon>Embryophyta</taxon>
        <taxon>Tracheophyta</taxon>
        <taxon>Spermatophyta</taxon>
        <taxon>Magnoliopsida</taxon>
        <taxon>eudicotyledons</taxon>
        <taxon>Gunneridae</taxon>
        <taxon>Pentapetalae</taxon>
        <taxon>rosids</taxon>
        <taxon>fabids</taxon>
        <taxon>Fabales</taxon>
        <taxon>Fabaceae</taxon>
        <taxon>Papilionoideae</taxon>
        <taxon>50 kb inversion clade</taxon>
        <taxon>NPAAA clade</taxon>
        <taxon>Hologalegina</taxon>
        <taxon>IRL clade</taxon>
        <taxon>Trifolieae</taxon>
        <taxon>Trifolium</taxon>
    </lineage>
</organism>
<sequence>MASSPSPNSKLTMKLLIDTKNEKVLFAEASKTVVDFLFHILTLPLATVVKLISKNGMVGSIENLYQSFQDLNETYMHPQQSKDLLLNPTAAISSNEFCNLFPTIHNKPMNSSHFLIMAELDKEDDEEDQDEEEE</sequence>
<dbReference type="Proteomes" id="UP000265520">
    <property type="component" value="Unassembled WGS sequence"/>
</dbReference>
<dbReference type="Pfam" id="PF05056">
    <property type="entry name" value="DUF674"/>
    <property type="match status" value="1"/>
</dbReference>
<reference evidence="1 2" key="1">
    <citation type="journal article" date="2018" name="Front. Plant Sci.">
        <title>Red Clover (Trifolium pratense) and Zigzag Clover (T. medium) - A Picture of Genomic Similarities and Differences.</title>
        <authorList>
            <person name="Dluhosova J."/>
            <person name="Istvanek J."/>
            <person name="Nedelnik J."/>
            <person name="Repkova J."/>
        </authorList>
    </citation>
    <scope>NUCLEOTIDE SEQUENCE [LARGE SCALE GENOMIC DNA]</scope>
    <source>
        <strain evidence="2">cv. 10/8</strain>
        <tissue evidence="1">Leaf</tissue>
    </source>
</reference>
<dbReference type="AlphaFoldDB" id="A0A392QMM1"/>
<proteinExistence type="predicted"/>
<protein>
    <submittedName>
        <fullName evidence="1">DUF674 family protein</fullName>
    </submittedName>
</protein>
<dbReference type="PANTHER" id="PTHR33103:SF19">
    <property type="entry name" value="OS09G0544700 PROTEIN"/>
    <property type="match status" value="1"/>
</dbReference>
<comment type="caution">
    <text evidence="1">The sequence shown here is derived from an EMBL/GenBank/DDBJ whole genome shotgun (WGS) entry which is preliminary data.</text>
</comment>
<name>A0A392QMM1_9FABA</name>
<evidence type="ECO:0000313" key="1">
    <source>
        <dbReference type="EMBL" id="MCI24776.1"/>
    </source>
</evidence>
<feature type="non-terminal residue" evidence="1">
    <location>
        <position position="134"/>
    </location>
</feature>
<evidence type="ECO:0000313" key="2">
    <source>
        <dbReference type="Proteomes" id="UP000265520"/>
    </source>
</evidence>
<dbReference type="EMBL" id="LXQA010143493">
    <property type="protein sequence ID" value="MCI24776.1"/>
    <property type="molecule type" value="Genomic_DNA"/>
</dbReference>